<evidence type="ECO:0000256" key="1">
    <source>
        <dbReference type="ARBA" id="ARBA00006295"/>
    </source>
</evidence>
<feature type="region of interest" description="Disordered" evidence="3">
    <location>
        <begin position="1"/>
        <end position="22"/>
    </location>
</feature>
<dbReference type="CDD" id="cd16394">
    <property type="entry name" value="sopB_N"/>
    <property type="match status" value="1"/>
</dbReference>
<accession>A0A1B7HGH1</accession>
<evidence type="ECO:0000256" key="2">
    <source>
        <dbReference type="ARBA" id="ARBA00023125"/>
    </source>
</evidence>
<proteinExistence type="inferred from homology"/>
<dbReference type="PANTHER" id="PTHR38973:SF1">
    <property type="entry name" value="PLASMID PARTITION PROTEIN B"/>
    <property type="match status" value="1"/>
</dbReference>
<dbReference type="PATRIC" id="fig|1354255.3.peg.4447"/>
<dbReference type="InterPro" id="IPR004437">
    <property type="entry name" value="ParB/RepB/Spo0J"/>
</dbReference>
<evidence type="ECO:0000256" key="3">
    <source>
        <dbReference type="SAM" id="MobiDB-lite"/>
    </source>
</evidence>
<dbReference type="NCBIfam" id="TIGR00180">
    <property type="entry name" value="parB_part"/>
    <property type="match status" value="1"/>
</dbReference>
<protein>
    <submittedName>
        <fullName evidence="5">ParB family chromosome/plasmid partitioning protein</fullName>
    </submittedName>
</protein>
<dbReference type="GO" id="GO:0003677">
    <property type="term" value="F:DNA binding"/>
    <property type="evidence" value="ECO:0007669"/>
    <property type="project" value="UniProtKB-KW"/>
</dbReference>
<name>A0A1B7HGH1_9ENTR</name>
<keyword evidence="6" id="KW-1185">Reference proteome</keyword>
<reference evidence="5 6" key="1">
    <citation type="submission" date="2016-04" db="EMBL/GenBank/DDBJ databases">
        <title>ATOL: Assembling a taxonomically balanced genome-scale reconstruction of the evolutionary history of the Enterobacteriaceae.</title>
        <authorList>
            <person name="Plunkett G.III."/>
            <person name="Neeno-Eckwall E.C."/>
            <person name="Glasner J.D."/>
            <person name="Perna N.T."/>
        </authorList>
    </citation>
    <scope>NUCLEOTIDE SEQUENCE [LARGE SCALE GENOMIC DNA]</scope>
    <source>
        <strain evidence="5 6">ATCC 51607</strain>
    </source>
</reference>
<sequence length="324" mass="36168">MSREGRKTIGRQLNSQVGIDGPSTTEKTQFLTLKSGRKVKFVEVRIPANEVSSKTFVNQDTNGRDQSALTKESLKDIIKTIKLQQFFPCFGVQEGNRIEILDGSRRRASAIHVHVGLNIMVTDDSLSVEEARQLAKDIQTAKEHNLREIGLRLLGLKESGLNQKEIAMLEGLSQAKVTRALQAAAVPQELISLFPVQSELSFSDYKLLLDIDANLTGKGISYQQLLDDISSHLDEVIGDSQLPEDEQKAAVLKLVSKTSLALISAPARDKPVVSPLWEFDDKDKFARKRIKGRQLAYEFNRLPKELIDDIDIAVNDVLKRHLSE</sequence>
<dbReference type="SMART" id="SM00470">
    <property type="entry name" value="ParB"/>
    <property type="match status" value="1"/>
</dbReference>
<feature type="domain" description="ParB-like N-terminal" evidence="4">
    <location>
        <begin position="51"/>
        <end position="138"/>
    </location>
</feature>
<dbReference type="Proteomes" id="UP000078286">
    <property type="component" value="Unassembled WGS sequence"/>
</dbReference>
<comment type="similarity">
    <text evidence="1">Belongs to the ParB family.</text>
</comment>
<evidence type="ECO:0000313" key="5">
    <source>
        <dbReference type="EMBL" id="OAT14719.1"/>
    </source>
</evidence>
<evidence type="ECO:0000259" key="4">
    <source>
        <dbReference type="SMART" id="SM00470"/>
    </source>
</evidence>
<dbReference type="InterPro" id="IPR003115">
    <property type="entry name" value="ParB_N"/>
</dbReference>
<feature type="compositionally biased region" description="Polar residues" evidence="3">
    <location>
        <begin position="11"/>
        <end position="22"/>
    </location>
</feature>
<dbReference type="EMBL" id="LXEO01000069">
    <property type="protein sequence ID" value="OAT14719.1"/>
    <property type="molecule type" value="Genomic_DNA"/>
</dbReference>
<dbReference type="RefSeq" id="WP_064556342.1">
    <property type="nucleotide sequence ID" value="NZ_LXEO01000069.1"/>
</dbReference>
<dbReference type="AlphaFoldDB" id="A0A1B7HGH1"/>
<organism evidence="5 6">
    <name type="scientific">Buttiauxella noackiae ATCC 51607</name>
    <dbReference type="NCBI Taxonomy" id="1354255"/>
    <lineage>
        <taxon>Bacteria</taxon>
        <taxon>Pseudomonadati</taxon>
        <taxon>Pseudomonadota</taxon>
        <taxon>Gammaproteobacteria</taxon>
        <taxon>Enterobacterales</taxon>
        <taxon>Enterobacteriaceae</taxon>
        <taxon>Buttiauxella</taxon>
    </lineage>
</organism>
<comment type="caution">
    <text evidence="5">The sequence shown here is derived from an EMBL/GenBank/DDBJ whole genome shotgun (WGS) entry which is preliminary data.</text>
</comment>
<dbReference type="InterPro" id="IPR014884">
    <property type="entry name" value="ParB_fam_C"/>
</dbReference>
<gene>
    <name evidence="5" type="ORF">M979_4322</name>
</gene>
<dbReference type="PANTHER" id="PTHR38973">
    <property type="entry name" value="PLASMID PARTITIONING CONTROL PROTEIN-RELATED"/>
    <property type="match status" value="1"/>
</dbReference>
<keyword evidence="2" id="KW-0238">DNA-binding</keyword>
<dbReference type="Pfam" id="PF08775">
    <property type="entry name" value="ParB"/>
    <property type="match status" value="1"/>
</dbReference>
<dbReference type="Gene3D" id="1.10.10.2830">
    <property type="match status" value="1"/>
</dbReference>
<evidence type="ECO:0000313" key="6">
    <source>
        <dbReference type="Proteomes" id="UP000078286"/>
    </source>
</evidence>